<evidence type="ECO:0008006" key="10">
    <source>
        <dbReference type="Google" id="ProtNLM"/>
    </source>
</evidence>
<dbReference type="InterPro" id="IPR001002">
    <property type="entry name" value="Chitin-bd_1"/>
</dbReference>
<keyword evidence="9" id="KW-1185">Reference proteome</keyword>
<feature type="region of interest" description="Disordered" evidence="4">
    <location>
        <begin position="238"/>
        <end position="261"/>
    </location>
</feature>
<feature type="domain" description="Chitin-binding type-1" evidence="6">
    <location>
        <begin position="365"/>
        <end position="411"/>
    </location>
</feature>
<keyword evidence="1 3" id="KW-0147">Chitin-binding</keyword>
<feature type="compositionally biased region" description="Low complexity" evidence="4">
    <location>
        <begin position="238"/>
        <end position="252"/>
    </location>
</feature>
<dbReference type="Pfam" id="PF07572">
    <property type="entry name" value="BCNT"/>
    <property type="match status" value="1"/>
</dbReference>
<evidence type="ECO:0000259" key="6">
    <source>
        <dbReference type="PROSITE" id="PS50941"/>
    </source>
</evidence>
<accession>D8T3Y2</accession>
<evidence type="ECO:0000259" key="7">
    <source>
        <dbReference type="PROSITE" id="PS51279"/>
    </source>
</evidence>
<feature type="domain" description="BCNT-C" evidence="7">
    <location>
        <begin position="156"/>
        <end position="236"/>
    </location>
</feature>
<feature type="region of interest" description="Disordered" evidence="4">
    <location>
        <begin position="37"/>
        <end position="87"/>
    </location>
</feature>
<dbReference type="InterPro" id="IPR011421">
    <property type="entry name" value="BCNT-C"/>
</dbReference>
<organism evidence="9">
    <name type="scientific">Selaginella moellendorffii</name>
    <name type="common">Spikemoss</name>
    <dbReference type="NCBI Taxonomy" id="88036"/>
    <lineage>
        <taxon>Eukaryota</taxon>
        <taxon>Viridiplantae</taxon>
        <taxon>Streptophyta</taxon>
        <taxon>Embryophyta</taxon>
        <taxon>Tracheophyta</taxon>
        <taxon>Lycopodiopsida</taxon>
        <taxon>Selaginellales</taxon>
        <taxon>Selaginellaceae</taxon>
        <taxon>Selaginella</taxon>
    </lineage>
</organism>
<feature type="region of interest" description="Disordered" evidence="4">
    <location>
        <begin position="1"/>
        <end position="23"/>
    </location>
</feature>
<evidence type="ECO:0000256" key="3">
    <source>
        <dbReference type="PROSITE-ProRule" id="PRU00261"/>
    </source>
</evidence>
<dbReference type="InterPro" id="IPR036861">
    <property type="entry name" value="Endochitinase-like_sf"/>
</dbReference>
<dbReference type="CDD" id="cd00035">
    <property type="entry name" value="ChtBD1"/>
    <property type="match status" value="1"/>
</dbReference>
<dbReference type="eggNOG" id="KOG4776">
    <property type="taxonomic scope" value="Eukaryota"/>
</dbReference>
<proteinExistence type="predicted"/>
<dbReference type="AlphaFoldDB" id="D8T3Y2"/>
<dbReference type="PROSITE" id="PS00026">
    <property type="entry name" value="CHIT_BIND_I_1"/>
    <property type="match status" value="1"/>
</dbReference>
<dbReference type="SUPFAM" id="SSF57016">
    <property type="entry name" value="Plant lectins/antimicrobial peptides"/>
    <property type="match status" value="1"/>
</dbReference>
<evidence type="ECO:0000313" key="8">
    <source>
        <dbReference type="EMBL" id="EFJ08562.1"/>
    </source>
</evidence>
<reference evidence="8 9" key="1">
    <citation type="journal article" date="2011" name="Science">
        <title>The Selaginella genome identifies genetic changes associated with the evolution of vascular plants.</title>
        <authorList>
            <person name="Banks J.A."/>
            <person name="Nishiyama T."/>
            <person name="Hasebe M."/>
            <person name="Bowman J.L."/>
            <person name="Gribskov M."/>
            <person name="dePamphilis C."/>
            <person name="Albert V.A."/>
            <person name="Aono N."/>
            <person name="Aoyama T."/>
            <person name="Ambrose B.A."/>
            <person name="Ashton N.W."/>
            <person name="Axtell M.J."/>
            <person name="Barker E."/>
            <person name="Barker M.S."/>
            <person name="Bennetzen J.L."/>
            <person name="Bonawitz N.D."/>
            <person name="Chapple C."/>
            <person name="Cheng C."/>
            <person name="Correa L.G."/>
            <person name="Dacre M."/>
            <person name="DeBarry J."/>
            <person name="Dreyer I."/>
            <person name="Elias M."/>
            <person name="Engstrom E.M."/>
            <person name="Estelle M."/>
            <person name="Feng L."/>
            <person name="Finet C."/>
            <person name="Floyd S.K."/>
            <person name="Frommer W.B."/>
            <person name="Fujita T."/>
            <person name="Gramzow L."/>
            <person name="Gutensohn M."/>
            <person name="Harholt J."/>
            <person name="Hattori M."/>
            <person name="Heyl A."/>
            <person name="Hirai T."/>
            <person name="Hiwatashi Y."/>
            <person name="Ishikawa M."/>
            <person name="Iwata M."/>
            <person name="Karol K.G."/>
            <person name="Koehler B."/>
            <person name="Kolukisaoglu U."/>
            <person name="Kubo M."/>
            <person name="Kurata T."/>
            <person name="Lalonde S."/>
            <person name="Li K."/>
            <person name="Li Y."/>
            <person name="Litt A."/>
            <person name="Lyons E."/>
            <person name="Manning G."/>
            <person name="Maruyama T."/>
            <person name="Michael T.P."/>
            <person name="Mikami K."/>
            <person name="Miyazaki S."/>
            <person name="Morinaga S."/>
            <person name="Murata T."/>
            <person name="Mueller-Roeber B."/>
            <person name="Nelson D.R."/>
            <person name="Obara M."/>
            <person name="Oguri Y."/>
            <person name="Olmstead R.G."/>
            <person name="Onodera N."/>
            <person name="Petersen B.L."/>
            <person name="Pils B."/>
            <person name="Prigge M."/>
            <person name="Rensing S.A."/>
            <person name="Riano-Pachon D.M."/>
            <person name="Roberts A.W."/>
            <person name="Sato Y."/>
            <person name="Scheller H.V."/>
            <person name="Schulz B."/>
            <person name="Schulz C."/>
            <person name="Shakirov E.V."/>
            <person name="Shibagaki N."/>
            <person name="Shinohara N."/>
            <person name="Shippen D.E."/>
            <person name="Soerensen I."/>
            <person name="Sotooka R."/>
            <person name="Sugimoto N."/>
            <person name="Sugita M."/>
            <person name="Sumikawa N."/>
            <person name="Tanurdzic M."/>
            <person name="Theissen G."/>
            <person name="Ulvskov P."/>
            <person name="Wakazuki S."/>
            <person name="Weng J.K."/>
            <person name="Willats W.W."/>
            <person name="Wipf D."/>
            <person name="Wolf P.G."/>
            <person name="Yang L."/>
            <person name="Zimmer A.D."/>
            <person name="Zhu Q."/>
            <person name="Mitros T."/>
            <person name="Hellsten U."/>
            <person name="Loque D."/>
            <person name="Otillar R."/>
            <person name="Salamov A."/>
            <person name="Schmutz J."/>
            <person name="Shapiro H."/>
            <person name="Lindquist E."/>
            <person name="Lucas S."/>
            <person name="Rokhsar D."/>
            <person name="Grigoriev I.V."/>
        </authorList>
    </citation>
    <scope>NUCLEOTIDE SEQUENCE [LARGE SCALE GENOMIC DNA]</scope>
</reference>
<dbReference type="EMBL" id="GL377672">
    <property type="protein sequence ID" value="EFJ08562.1"/>
    <property type="molecule type" value="Genomic_DNA"/>
</dbReference>
<keyword evidence="2 3" id="KW-1015">Disulfide bond</keyword>
<feature type="disulfide bond" evidence="3">
    <location>
        <begin position="384"/>
        <end position="398"/>
    </location>
</feature>
<feature type="disulfide bond" evidence="3">
    <location>
        <begin position="379"/>
        <end position="391"/>
    </location>
</feature>
<dbReference type="Gramene" id="EFJ08562">
    <property type="protein sequence ID" value="EFJ08562"/>
    <property type="gene ID" value="SELMODRAFT_447984"/>
</dbReference>
<evidence type="ECO:0000256" key="4">
    <source>
        <dbReference type="SAM" id="MobiDB-lite"/>
    </source>
</evidence>
<comment type="caution">
    <text evidence="3">Lacks conserved residue(s) required for the propagation of feature annotation.</text>
</comment>
<dbReference type="InParanoid" id="D8T3Y2"/>
<dbReference type="InterPro" id="IPR018371">
    <property type="entry name" value="Chitin-binding_1_CS"/>
</dbReference>
<protein>
    <recommendedName>
        <fullName evidence="10">BCNT-C domain-containing protein</fullName>
    </recommendedName>
</protein>
<evidence type="ECO:0000313" key="9">
    <source>
        <dbReference type="Proteomes" id="UP000001514"/>
    </source>
</evidence>
<dbReference type="GO" id="GO:0008061">
    <property type="term" value="F:chitin binding"/>
    <property type="evidence" value="ECO:0007669"/>
    <property type="project" value="UniProtKB-UniRule"/>
</dbReference>
<dbReference type="InterPro" id="IPR027124">
    <property type="entry name" value="Swc5/CFDP1/2"/>
</dbReference>
<dbReference type="Gene3D" id="3.30.60.10">
    <property type="entry name" value="Endochitinase-like"/>
    <property type="match status" value="1"/>
</dbReference>
<evidence type="ECO:0000256" key="5">
    <source>
        <dbReference type="SAM" id="Phobius"/>
    </source>
</evidence>
<keyword evidence="5" id="KW-0812">Transmembrane</keyword>
<sequence length="412" mass="44820">MAQVEEKTKASAAWEELRSRDSSLKARAEAVLQRAYGRKDSPAVKPTKSSSSPPGWMISLGMVPKKKDAAEISSTDPPEIDNVSDADREDTRRIAAAALAATRSGAPAPKRLHFGRSFLALVVCSWLFKYLVVAAAAATAVPPQSDAKSSDAGEKRKLSSGLDNLLEQIQKKPKANILDRSKKDWGEFKDEKGLTEELEAYKKSGDKYLDKVAFLQRADDREYEKERDARLESSVLISPSDASSAAPTASPSNVSHSATAPSIEQFDASDSDLYDDDDDGPKDRLHRFAKHTFKLAIVCVCGVAFLILVLAFFWAIVSIGWKSMKSGCAKPSQDAEFGSRRSEDLMGRGFAILATIPCFAQECDAPCCGYLPQGGNGFCYDGYCCSESGFCGIGEYYCGNGCQREFGDCYDF</sequence>
<dbReference type="PANTHER" id="PTHR48295:SF1">
    <property type="entry name" value="SWR1-COMPLEX PROTEIN 5"/>
    <property type="match status" value="1"/>
</dbReference>
<dbReference type="HOGENOM" id="CLU_667994_0_0_1"/>
<dbReference type="STRING" id="88036.D8T3Y2"/>
<dbReference type="FunCoup" id="D8T3Y2">
    <property type="interactions" value="2480"/>
</dbReference>
<dbReference type="PROSITE" id="PS50941">
    <property type="entry name" value="CHIT_BIND_I_2"/>
    <property type="match status" value="1"/>
</dbReference>
<dbReference type="Proteomes" id="UP000001514">
    <property type="component" value="Unassembled WGS sequence"/>
</dbReference>
<dbReference type="PANTHER" id="PTHR48295">
    <property type="entry name" value="CRANIOFACIAL DEVELOPMENT PROTEIN 1"/>
    <property type="match status" value="1"/>
</dbReference>
<evidence type="ECO:0000256" key="2">
    <source>
        <dbReference type="ARBA" id="ARBA00023157"/>
    </source>
</evidence>
<dbReference type="PROSITE" id="PS51279">
    <property type="entry name" value="BCNT_C"/>
    <property type="match status" value="1"/>
</dbReference>
<keyword evidence="5" id="KW-1133">Transmembrane helix</keyword>
<keyword evidence="5" id="KW-0472">Membrane</keyword>
<evidence type="ECO:0000256" key="1">
    <source>
        <dbReference type="ARBA" id="ARBA00022669"/>
    </source>
</evidence>
<name>D8T3Y2_SELML</name>
<gene>
    <name evidence="8" type="ORF">SELMODRAFT_447984</name>
</gene>
<dbReference type="KEGG" id="smo:SELMODRAFT_447984"/>
<feature type="transmembrane region" description="Helical" evidence="5">
    <location>
        <begin position="295"/>
        <end position="317"/>
    </location>
</feature>